<evidence type="ECO:0000313" key="2">
    <source>
        <dbReference type="Proteomes" id="UP001295423"/>
    </source>
</evidence>
<protein>
    <recommendedName>
        <fullName evidence="3">CBM6 domain-containing protein</fullName>
    </recommendedName>
</protein>
<accession>A0AAD2FMP5</accession>
<dbReference type="AlphaFoldDB" id="A0AAD2FMP5"/>
<gene>
    <name evidence="1" type="ORF">CYCCA115_LOCUS10488</name>
</gene>
<name>A0AAD2FMP5_9STRA</name>
<keyword evidence="2" id="KW-1185">Reference proteome</keyword>
<dbReference type="Gene3D" id="2.60.120.260">
    <property type="entry name" value="Galactose-binding domain-like"/>
    <property type="match status" value="1"/>
</dbReference>
<organism evidence="1 2">
    <name type="scientific">Cylindrotheca closterium</name>
    <dbReference type="NCBI Taxonomy" id="2856"/>
    <lineage>
        <taxon>Eukaryota</taxon>
        <taxon>Sar</taxon>
        <taxon>Stramenopiles</taxon>
        <taxon>Ochrophyta</taxon>
        <taxon>Bacillariophyta</taxon>
        <taxon>Bacillariophyceae</taxon>
        <taxon>Bacillariophycidae</taxon>
        <taxon>Bacillariales</taxon>
        <taxon>Bacillariaceae</taxon>
        <taxon>Cylindrotheca</taxon>
    </lineage>
</organism>
<evidence type="ECO:0000313" key="1">
    <source>
        <dbReference type="EMBL" id="CAJ1946347.1"/>
    </source>
</evidence>
<comment type="caution">
    <text evidence="1">The sequence shown here is derived from an EMBL/GenBank/DDBJ whole genome shotgun (WGS) entry which is preliminary data.</text>
</comment>
<dbReference type="EMBL" id="CAKOGP040001668">
    <property type="protein sequence ID" value="CAJ1946347.1"/>
    <property type="molecule type" value="Genomic_DNA"/>
</dbReference>
<evidence type="ECO:0008006" key="3">
    <source>
        <dbReference type="Google" id="ProtNLM"/>
    </source>
</evidence>
<dbReference type="Proteomes" id="UP001295423">
    <property type="component" value="Unassembled WGS sequence"/>
</dbReference>
<reference evidence="1" key="1">
    <citation type="submission" date="2023-08" db="EMBL/GenBank/DDBJ databases">
        <authorList>
            <person name="Audoor S."/>
            <person name="Bilcke G."/>
        </authorList>
    </citation>
    <scope>NUCLEOTIDE SEQUENCE</scope>
</reference>
<sequence length="590" mass="66522">MPPLMSQGGLNTKSGFTSTMPTFDQDYFTKVLTECKEKCSKKPPSIKSPHKESFVEACQTFYDLYQKLQTVSSDKEMEKLAGEQEKAMKKCVKSANKVLDSVDLNENEKIVSSVLKGTIITKASPEGLAYFCSLEKGNGEAVEGLLKSTKRMKEMLGNGGAKGENYGQAIVTYNKLAKDIKKDDEEIYKKLAMAVALELAIPMLEFDTEIEVDPIERYKHFADAYKNGELDPAFPHFSIWELRHVVNCDAKNDQMKWGRDMLLNYAPYFTVLTVPKEKYTFICQTDVLMRASTWTSDPRTYQQVLSGGGNDEPNAWFGRFIAKAHGIPTWGCVQGEDNAYTRWTEAGWETMMTAKWDDCGWEGVEGSDFKGEVDTRSAFSSKDYFNKLILLECFTQLLDSDIPEDEEFTLHPLRIWRSLSIIQKALMLLPTKPENFRREGSSKVKSRLAAYLERYEFKEPDEEERVEDGVLIIPVTEQGFAEGKMRIIESFQGGKQLNFAGGEAKIDFTLTDDLEGRTNFSIEVNSVHAKQIPLSVTVDDGEPISIEVPYTLGEWSKTADVKLDLSGGETIRISRQKGSFGLAIRNLMLN</sequence>
<proteinExistence type="predicted"/>